<sequence length="81" mass="8694">MVTAFHPVFEDPVNVLTVVGAVFGSTRTAVEQRLSGSAAEALRKRGSERAQRGAGFHLGGRAGPLREEEQGWARSRSSQLT</sequence>
<gene>
    <name evidence="2" type="ORF">GCM10007147_28450</name>
</gene>
<evidence type="ECO:0000256" key="1">
    <source>
        <dbReference type="SAM" id="MobiDB-lite"/>
    </source>
</evidence>
<dbReference type="Proteomes" id="UP000654947">
    <property type="component" value="Unassembled WGS sequence"/>
</dbReference>
<evidence type="ECO:0000313" key="2">
    <source>
        <dbReference type="EMBL" id="GHD28484.1"/>
    </source>
</evidence>
<comment type="caution">
    <text evidence="2">The sequence shown here is derived from an EMBL/GenBank/DDBJ whole genome shotgun (WGS) entry which is preliminary data.</text>
</comment>
<organism evidence="2 3">
    <name type="scientific">Nocardiopsis kunsanensis</name>
    <dbReference type="NCBI Taxonomy" id="141693"/>
    <lineage>
        <taxon>Bacteria</taxon>
        <taxon>Bacillati</taxon>
        <taxon>Actinomycetota</taxon>
        <taxon>Actinomycetes</taxon>
        <taxon>Streptosporangiales</taxon>
        <taxon>Nocardiopsidaceae</taxon>
        <taxon>Nocardiopsis</taxon>
    </lineage>
</organism>
<accession>A0A918XE56</accession>
<dbReference type="AlphaFoldDB" id="A0A918XE56"/>
<reference evidence="2 3" key="1">
    <citation type="journal article" date="2014" name="Int. J. Syst. Evol. Microbiol.">
        <title>Complete genome sequence of Corynebacterium casei LMG S-19264T (=DSM 44701T), isolated from a smear-ripened cheese.</title>
        <authorList>
            <consortium name="US DOE Joint Genome Institute (JGI-PGF)"/>
            <person name="Walter F."/>
            <person name="Albersmeier A."/>
            <person name="Kalinowski J."/>
            <person name="Ruckert C."/>
        </authorList>
    </citation>
    <scope>NUCLEOTIDE SEQUENCE [LARGE SCALE GENOMIC DNA]</scope>
    <source>
        <strain evidence="2 3">KCTC 19473</strain>
    </source>
</reference>
<keyword evidence="3" id="KW-1185">Reference proteome</keyword>
<evidence type="ECO:0000313" key="3">
    <source>
        <dbReference type="Proteomes" id="UP000654947"/>
    </source>
</evidence>
<proteinExistence type="predicted"/>
<protein>
    <submittedName>
        <fullName evidence="2">Uncharacterized protein</fullName>
    </submittedName>
</protein>
<feature type="region of interest" description="Disordered" evidence="1">
    <location>
        <begin position="34"/>
        <end position="81"/>
    </location>
</feature>
<dbReference type="EMBL" id="BMXL01000014">
    <property type="protein sequence ID" value="GHD28484.1"/>
    <property type="molecule type" value="Genomic_DNA"/>
</dbReference>
<feature type="compositionally biased region" description="Basic and acidic residues" evidence="1">
    <location>
        <begin position="41"/>
        <end position="51"/>
    </location>
</feature>
<name>A0A918XE56_9ACTN</name>